<proteinExistence type="predicted"/>
<accession>F2APL7</accession>
<reference evidence="1 2" key="1">
    <citation type="journal article" date="2013" name="Mar. Genomics">
        <title>Expression of sulfatases in Rhodopirellula baltica and the diversity of sulfatases in the genus Rhodopirellula.</title>
        <authorList>
            <person name="Wegner C.E."/>
            <person name="Richter-Heitmann T."/>
            <person name="Klindworth A."/>
            <person name="Klockow C."/>
            <person name="Richter M."/>
            <person name="Achstetter T."/>
            <person name="Glockner F.O."/>
            <person name="Harder J."/>
        </authorList>
    </citation>
    <scope>NUCLEOTIDE SEQUENCE [LARGE SCALE GENOMIC DNA]</scope>
    <source>
        <strain evidence="1 2">WH47</strain>
    </source>
</reference>
<evidence type="ECO:0000313" key="2">
    <source>
        <dbReference type="Proteomes" id="UP000006222"/>
    </source>
</evidence>
<evidence type="ECO:0000313" key="1">
    <source>
        <dbReference type="EMBL" id="EGF28380.1"/>
    </source>
</evidence>
<dbReference type="EMBL" id="AFAR01000093">
    <property type="protein sequence ID" value="EGF28380.1"/>
    <property type="molecule type" value="Genomic_DNA"/>
</dbReference>
<dbReference type="AlphaFoldDB" id="F2APL7"/>
<comment type="caution">
    <text evidence="1">The sequence shown here is derived from an EMBL/GenBank/DDBJ whole genome shotgun (WGS) entry which is preliminary data.</text>
</comment>
<sequence>MKRWLTDERQGEDRSVVAVADDLGQSQRFFVDDRWITLVFVTC</sequence>
<organism evidence="1 2">
    <name type="scientific">Rhodopirellula baltica WH47</name>
    <dbReference type="NCBI Taxonomy" id="991778"/>
    <lineage>
        <taxon>Bacteria</taxon>
        <taxon>Pseudomonadati</taxon>
        <taxon>Planctomycetota</taxon>
        <taxon>Planctomycetia</taxon>
        <taxon>Pirellulales</taxon>
        <taxon>Pirellulaceae</taxon>
        <taxon>Rhodopirellula</taxon>
    </lineage>
</organism>
<gene>
    <name evidence="1" type="ORF">RBWH47_03373</name>
</gene>
<dbReference type="PATRIC" id="fig|991778.3.peg.1727"/>
<protein>
    <submittedName>
        <fullName evidence="1">Uncharacterized protein</fullName>
    </submittedName>
</protein>
<dbReference type="Proteomes" id="UP000006222">
    <property type="component" value="Unassembled WGS sequence"/>
</dbReference>
<name>F2APL7_RHOBT</name>